<organism evidence="1 2">
    <name type="scientific">Sphingopyxis witflariensis</name>
    <dbReference type="NCBI Taxonomy" id="173675"/>
    <lineage>
        <taxon>Bacteria</taxon>
        <taxon>Pseudomonadati</taxon>
        <taxon>Pseudomonadota</taxon>
        <taxon>Alphaproteobacteria</taxon>
        <taxon>Sphingomonadales</taxon>
        <taxon>Sphingomonadaceae</taxon>
        <taxon>Sphingopyxis</taxon>
    </lineage>
</organism>
<evidence type="ECO:0000313" key="2">
    <source>
        <dbReference type="Proteomes" id="UP000197097"/>
    </source>
</evidence>
<keyword evidence="2" id="KW-1185">Reference proteome</keyword>
<accession>A0A246JVL5</accession>
<comment type="caution">
    <text evidence="1">The sequence shown here is derived from an EMBL/GenBank/DDBJ whole genome shotgun (WGS) entry which is preliminary data.</text>
</comment>
<reference evidence="1 2" key="1">
    <citation type="journal article" date="2002" name="Int. J. Syst. Evol. Microbiol.">
        <title>Sphingopyxis witflariensis sp. nov., isolated from activated sludge.</title>
        <authorList>
            <person name="Kampfer P."/>
            <person name="Witzenberger R."/>
            <person name="Denner E.B."/>
            <person name="Busse H.J."/>
            <person name="Neef A."/>
        </authorList>
    </citation>
    <scope>NUCLEOTIDE SEQUENCE [LARGE SCALE GENOMIC DNA]</scope>
    <source>
        <strain evidence="1 2">DSM 14551</strain>
    </source>
</reference>
<evidence type="ECO:0000313" key="1">
    <source>
        <dbReference type="EMBL" id="OWQ96582.1"/>
    </source>
</evidence>
<protein>
    <submittedName>
        <fullName evidence="1">Uncharacterized protein</fullName>
    </submittedName>
</protein>
<dbReference type="EMBL" id="NISJ01000005">
    <property type="protein sequence ID" value="OWQ96582.1"/>
    <property type="molecule type" value="Genomic_DNA"/>
</dbReference>
<dbReference type="RefSeq" id="WP_088472782.1">
    <property type="nucleotide sequence ID" value="NZ_NISJ01000005.1"/>
</dbReference>
<name>A0A246JVL5_9SPHN</name>
<gene>
    <name evidence="1" type="ORF">CDQ91_10970</name>
</gene>
<dbReference type="AlphaFoldDB" id="A0A246JVL5"/>
<proteinExistence type="predicted"/>
<dbReference type="Proteomes" id="UP000197097">
    <property type="component" value="Unassembled WGS sequence"/>
</dbReference>
<sequence>MIFQKAEDRYQPFRFSLDEYFTYPPGYLSRRVERFADIDKSKPYSLYQSNSNFPAWMLQHEAGAPAPFYSYWRSNRAWSSFRLSGHDSADFTGLGPVSFVGFNPRFYLSSEAQAAAIVAQNPDRFQAEKYRVEEAGEACLAVTQAMVTG</sequence>